<reference evidence="1 2" key="1">
    <citation type="journal article" date="2011" name="PLoS Pathog.">
        <title>Dynamic evolution of pathogenicity revealed by sequencing and comparative genomics of 19 Pseudomonas syringae isolates.</title>
        <authorList>
            <person name="Baltrus D.A."/>
            <person name="Nishimura M.T."/>
            <person name="Romanchuk A."/>
            <person name="Chang J.H."/>
            <person name="Mukhtar M.S."/>
            <person name="Cherkis K."/>
            <person name="Roach J."/>
            <person name="Grant S.R."/>
            <person name="Jones C.D."/>
            <person name="Dangl J.L."/>
        </authorList>
    </citation>
    <scope>NUCLEOTIDE SEQUENCE [LARGE SCALE GENOMIC DNA]</scope>
    <source>
        <strain evidence="2">M301072PT</strain>
    </source>
</reference>
<accession>F3G1E3</accession>
<evidence type="ECO:0000313" key="2">
    <source>
        <dbReference type="Proteomes" id="UP000004471"/>
    </source>
</evidence>
<dbReference type="EMBL" id="AEAH01004660">
    <property type="protein sequence ID" value="EGH36285.1"/>
    <property type="molecule type" value="Genomic_DNA"/>
</dbReference>
<name>F3G1E3_PSESX</name>
<dbReference type="AlphaFoldDB" id="F3G1E3"/>
<protein>
    <submittedName>
        <fullName evidence="1">Uncharacterized protein</fullName>
    </submittedName>
</protein>
<feature type="non-terminal residue" evidence="1">
    <location>
        <position position="33"/>
    </location>
</feature>
<dbReference type="HOGENOM" id="CLU_3393687_0_0_6"/>
<evidence type="ECO:0000313" key="1">
    <source>
        <dbReference type="EMBL" id="EGH36285.1"/>
    </source>
</evidence>
<comment type="caution">
    <text evidence="1">The sequence shown here is derived from an EMBL/GenBank/DDBJ whole genome shotgun (WGS) entry which is preliminary data.</text>
</comment>
<gene>
    <name evidence="1" type="ORF">PSYJA_47313</name>
</gene>
<organism evidence="1 2">
    <name type="scientific">Pseudomonas syringae pv. japonica str. M301072</name>
    <dbReference type="NCBI Taxonomy" id="629262"/>
    <lineage>
        <taxon>Bacteria</taxon>
        <taxon>Pseudomonadati</taxon>
        <taxon>Pseudomonadota</taxon>
        <taxon>Gammaproteobacteria</taxon>
        <taxon>Pseudomonadales</taxon>
        <taxon>Pseudomonadaceae</taxon>
        <taxon>Pseudomonas</taxon>
        <taxon>Pseudomonas syringae</taxon>
    </lineage>
</organism>
<sequence>MPGYYNPAERGQELNPEIAECPDRAGHYTCRCR</sequence>
<proteinExistence type="predicted"/>
<dbReference type="Proteomes" id="UP000004471">
    <property type="component" value="Unassembled WGS sequence"/>
</dbReference>